<evidence type="ECO:0000313" key="2">
    <source>
        <dbReference type="EMBL" id="RDE18985.1"/>
    </source>
</evidence>
<reference evidence="2 3" key="1">
    <citation type="submission" date="2018-07" db="EMBL/GenBank/DDBJ databases">
        <title>Motiliproteus coralliicola sp. nov., a bacterium isolated from Coral.</title>
        <authorList>
            <person name="Wang G."/>
        </authorList>
    </citation>
    <scope>NUCLEOTIDE SEQUENCE [LARGE SCALE GENOMIC DNA]</scope>
    <source>
        <strain evidence="2 3">C34</strain>
    </source>
</reference>
<name>A0A369WHP9_9GAMM</name>
<evidence type="ECO:0000256" key="1">
    <source>
        <dbReference type="SAM" id="Phobius"/>
    </source>
</evidence>
<dbReference type="AlphaFoldDB" id="A0A369WHP9"/>
<dbReference type="OrthoDB" id="6085833at2"/>
<evidence type="ECO:0000313" key="3">
    <source>
        <dbReference type="Proteomes" id="UP000253769"/>
    </source>
</evidence>
<dbReference type="RefSeq" id="WP_114696604.1">
    <property type="nucleotide sequence ID" value="NZ_QQOH01000004.1"/>
</dbReference>
<dbReference type="Proteomes" id="UP000253769">
    <property type="component" value="Unassembled WGS sequence"/>
</dbReference>
<protein>
    <recommendedName>
        <fullName evidence="4">Insulinase family protein</fullName>
    </recommendedName>
</protein>
<sequence length="380" mass="42998">MKPHKPLFSRRQLNLIIIVCVAAVALLSIDTNPWPDFERRQLDGVVLTHLSDAEQPAQLRLSFALPDPGLQISTAALLLNELLQQRLQQSGLAAQWQLQPHPDRLTLIHTPASATGLNDRLAQLLSALTAPFSPEQRQQQLDLEQARRHLQRDQQSRLQRLDRQLRGESGLPTAQALETLQQQLFNQANLRLALRASEVDSWQPPIQSWLTQLPPGQPWPPAETRTEPIAAAVPWQSLPGRNQDSFTQALLHSRILAGLSEQFQIQQLSSTQRSWRVWLPRHSDASLPGQLQSIQQRLNGMKDWEVRQLAEQIGEQLEALPQRPDALLEQLEVIAFYELPLDYLPRFEATIANLDGAALRQRLEAELSPERFGSETLTKP</sequence>
<keyword evidence="3" id="KW-1185">Reference proteome</keyword>
<keyword evidence="1" id="KW-0472">Membrane</keyword>
<feature type="transmembrane region" description="Helical" evidence="1">
    <location>
        <begin position="12"/>
        <end position="29"/>
    </location>
</feature>
<gene>
    <name evidence="2" type="ORF">DV711_15375</name>
</gene>
<dbReference type="EMBL" id="QQOH01000004">
    <property type="protein sequence ID" value="RDE18985.1"/>
    <property type="molecule type" value="Genomic_DNA"/>
</dbReference>
<keyword evidence="1" id="KW-1133">Transmembrane helix</keyword>
<organism evidence="2 3">
    <name type="scientific">Motiliproteus coralliicola</name>
    <dbReference type="NCBI Taxonomy" id="2283196"/>
    <lineage>
        <taxon>Bacteria</taxon>
        <taxon>Pseudomonadati</taxon>
        <taxon>Pseudomonadota</taxon>
        <taxon>Gammaproteobacteria</taxon>
        <taxon>Oceanospirillales</taxon>
        <taxon>Oceanospirillaceae</taxon>
        <taxon>Motiliproteus</taxon>
    </lineage>
</organism>
<keyword evidence="1" id="KW-0812">Transmembrane</keyword>
<proteinExistence type="predicted"/>
<accession>A0A369WHP9</accession>
<evidence type="ECO:0008006" key="4">
    <source>
        <dbReference type="Google" id="ProtNLM"/>
    </source>
</evidence>
<comment type="caution">
    <text evidence="2">The sequence shown here is derived from an EMBL/GenBank/DDBJ whole genome shotgun (WGS) entry which is preliminary data.</text>
</comment>